<dbReference type="GO" id="GO:0006813">
    <property type="term" value="P:potassium ion transport"/>
    <property type="evidence" value="ECO:0007669"/>
    <property type="project" value="InterPro"/>
</dbReference>
<sequence length="328" mass="35944">MLAKRIRLGAVIVFTVLAVGTIGFLLIEDVSFLDALFMTVITVSTVGYEEVVPLSNGGKVFAIFFILIGISAIGYAIGTLINATLQEFMHDVFRKRRMERKVSKLKEHYIIAGFGRVGRNVAIEFKMAKVRFVVIENDPAIVNELQQLGYEFIEGDATDDENLKKAGIDKAKGLVAAIHSDADNVFVCLSARDMNSDIFIVSRANTLQAVDKIKAAGANRVVSPAVIGGRTMAAWLLRPVVVDYLDLVTKGEKVEYRLEQLEVREEGPLDKRTIKEADIKGKTGAMILAIKTGDKINTNPGISTVINNKDQLIVVGTDEQLTALEEMV</sequence>
<dbReference type="Pfam" id="PF07885">
    <property type="entry name" value="Ion_trans_2"/>
    <property type="match status" value="1"/>
</dbReference>
<dbReference type="PROSITE" id="PS51202">
    <property type="entry name" value="RCK_C"/>
    <property type="match status" value="1"/>
</dbReference>
<evidence type="ECO:0000313" key="5">
    <source>
        <dbReference type="EMBL" id="KKM18549.1"/>
    </source>
</evidence>
<proteinExistence type="predicted"/>
<protein>
    <recommendedName>
        <fullName evidence="6">RCK N-terminal domain-containing protein</fullName>
    </recommendedName>
</protein>
<reference evidence="5" key="1">
    <citation type="journal article" date="2015" name="Nature">
        <title>Complex archaea that bridge the gap between prokaryotes and eukaryotes.</title>
        <authorList>
            <person name="Spang A."/>
            <person name="Saw J.H."/>
            <person name="Jorgensen S.L."/>
            <person name="Zaremba-Niedzwiedzka K."/>
            <person name="Martijn J."/>
            <person name="Lind A.E."/>
            <person name="van Eijk R."/>
            <person name="Schleper C."/>
            <person name="Guy L."/>
            <person name="Ettema T.J."/>
        </authorList>
    </citation>
    <scope>NUCLEOTIDE SEQUENCE</scope>
</reference>
<comment type="subcellular location">
    <subcellularLocation>
        <location evidence="1">Cell membrane</location>
        <topology evidence="1">Multi-pass membrane protein</topology>
    </subcellularLocation>
</comment>
<dbReference type="GO" id="GO:0005886">
    <property type="term" value="C:plasma membrane"/>
    <property type="evidence" value="ECO:0007669"/>
    <property type="project" value="UniProtKB-SubCell"/>
</dbReference>
<dbReference type="Gene3D" id="3.30.70.1450">
    <property type="entry name" value="Regulator of K+ conductance, C-terminal domain"/>
    <property type="match status" value="1"/>
</dbReference>
<dbReference type="InterPro" id="IPR003148">
    <property type="entry name" value="RCK_N"/>
</dbReference>
<dbReference type="PANTHER" id="PTHR43833:SF9">
    <property type="entry name" value="POTASSIUM CHANNEL PROTEIN YUGO-RELATED"/>
    <property type="match status" value="1"/>
</dbReference>
<dbReference type="GO" id="GO:0008324">
    <property type="term" value="F:monoatomic cation transmembrane transporter activity"/>
    <property type="evidence" value="ECO:0007669"/>
    <property type="project" value="InterPro"/>
</dbReference>
<keyword evidence="2" id="KW-1133">Transmembrane helix</keyword>
<keyword evidence="2" id="KW-0472">Membrane</keyword>
<dbReference type="EMBL" id="LAZR01014197">
    <property type="protein sequence ID" value="KKM18549.1"/>
    <property type="molecule type" value="Genomic_DNA"/>
</dbReference>
<gene>
    <name evidence="5" type="ORF">LCGC14_1664570</name>
</gene>
<dbReference type="Gene3D" id="1.10.287.70">
    <property type="match status" value="1"/>
</dbReference>
<evidence type="ECO:0008006" key="6">
    <source>
        <dbReference type="Google" id="ProtNLM"/>
    </source>
</evidence>
<dbReference type="PROSITE" id="PS51201">
    <property type="entry name" value="RCK_N"/>
    <property type="match status" value="1"/>
</dbReference>
<name>A0A0F9IFR2_9ZZZZ</name>
<feature type="domain" description="RCK N-terminal" evidence="3">
    <location>
        <begin position="106"/>
        <end position="223"/>
    </location>
</feature>
<dbReference type="InterPro" id="IPR036721">
    <property type="entry name" value="RCK_C_sf"/>
</dbReference>
<organism evidence="5">
    <name type="scientific">marine sediment metagenome</name>
    <dbReference type="NCBI Taxonomy" id="412755"/>
    <lineage>
        <taxon>unclassified sequences</taxon>
        <taxon>metagenomes</taxon>
        <taxon>ecological metagenomes</taxon>
    </lineage>
</organism>
<dbReference type="SUPFAM" id="SSF116726">
    <property type="entry name" value="TrkA C-terminal domain-like"/>
    <property type="match status" value="1"/>
</dbReference>
<keyword evidence="2" id="KW-0812">Transmembrane</keyword>
<dbReference type="Pfam" id="PF02080">
    <property type="entry name" value="TrkA_C"/>
    <property type="match status" value="1"/>
</dbReference>
<evidence type="ECO:0000256" key="1">
    <source>
        <dbReference type="ARBA" id="ARBA00004651"/>
    </source>
</evidence>
<evidence type="ECO:0000259" key="4">
    <source>
        <dbReference type="PROSITE" id="PS51202"/>
    </source>
</evidence>
<dbReference type="AlphaFoldDB" id="A0A0F9IFR2"/>
<feature type="transmembrane region" description="Helical" evidence="2">
    <location>
        <begin position="6"/>
        <end position="27"/>
    </location>
</feature>
<dbReference type="Pfam" id="PF02254">
    <property type="entry name" value="TrkA_N"/>
    <property type="match status" value="1"/>
</dbReference>
<dbReference type="InterPro" id="IPR006037">
    <property type="entry name" value="RCK_C"/>
</dbReference>
<dbReference type="PANTHER" id="PTHR43833">
    <property type="entry name" value="POTASSIUM CHANNEL PROTEIN 2-RELATED-RELATED"/>
    <property type="match status" value="1"/>
</dbReference>
<evidence type="ECO:0000256" key="2">
    <source>
        <dbReference type="SAM" id="Phobius"/>
    </source>
</evidence>
<accession>A0A0F9IFR2</accession>
<dbReference type="InterPro" id="IPR036291">
    <property type="entry name" value="NAD(P)-bd_dom_sf"/>
</dbReference>
<dbReference type="SUPFAM" id="SSF81324">
    <property type="entry name" value="Voltage-gated potassium channels"/>
    <property type="match status" value="1"/>
</dbReference>
<feature type="transmembrane region" description="Helical" evidence="2">
    <location>
        <begin position="60"/>
        <end position="85"/>
    </location>
</feature>
<dbReference type="InterPro" id="IPR050721">
    <property type="entry name" value="Trk_Ktr_HKT_K-transport"/>
</dbReference>
<feature type="domain" description="RCK C-terminal" evidence="4">
    <location>
        <begin position="245"/>
        <end position="328"/>
    </location>
</feature>
<dbReference type="SUPFAM" id="SSF51735">
    <property type="entry name" value="NAD(P)-binding Rossmann-fold domains"/>
    <property type="match status" value="1"/>
</dbReference>
<evidence type="ECO:0000259" key="3">
    <source>
        <dbReference type="PROSITE" id="PS51201"/>
    </source>
</evidence>
<comment type="caution">
    <text evidence="5">The sequence shown here is derived from an EMBL/GenBank/DDBJ whole genome shotgun (WGS) entry which is preliminary data.</text>
</comment>
<dbReference type="Gene3D" id="3.40.50.720">
    <property type="entry name" value="NAD(P)-binding Rossmann-like Domain"/>
    <property type="match status" value="1"/>
</dbReference>
<dbReference type="InterPro" id="IPR013099">
    <property type="entry name" value="K_chnl_dom"/>
</dbReference>